<dbReference type="RefSeq" id="WP_130646397.1">
    <property type="nucleotide sequence ID" value="NZ_PGCL01000002.1"/>
</dbReference>
<name>A0A483CNG1_9EURY</name>
<accession>A0A483CNG1</accession>
<sequence length="133" mass="14920">MSVAYKHIEACFGEYIARNYHNVIEIGVGQNAAVAERCVRAGLRVRATDIREPPLIPGVEVRRDDVFTPEHSWYAGADLIYAVRPGVEMIPPLIDLARSLRCDLIVYHLGNEVYLDGGEVIECGIVLHRYVRS</sequence>
<dbReference type="EMBL" id="PGCL01000002">
    <property type="protein sequence ID" value="TAJ44602.1"/>
    <property type="molecule type" value="Genomic_DNA"/>
</dbReference>
<dbReference type="InterPro" id="IPR029063">
    <property type="entry name" value="SAM-dependent_MTases_sf"/>
</dbReference>
<protein>
    <recommendedName>
        <fullName evidence="2">UPF0146 protein CUJ86_04655</fullName>
    </recommendedName>
</protein>
<proteinExistence type="inferred from homology"/>
<gene>
    <name evidence="3" type="ORF">CUJ86_04655</name>
</gene>
<evidence type="ECO:0000256" key="1">
    <source>
        <dbReference type="ARBA" id="ARBA00006969"/>
    </source>
</evidence>
<comment type="caution">
    <text evidence="3">The sequence shown here is derived from an EMBL/GenBank/DDBJ whole genome shotgun (WGS) entry which is preliminary data.</text>
</comment>
<dbReference type="Gene3D" id="3.40.50.150">
    <property type="entry name" value="Vaccinia Virus protein VP39"/>
    <property type="match status" value="1"/>
</dbReference>
<organism evidence="3 4">
    <name type="scientific">Methanofollis fontis</name>
    <dbReference type="NCBI Taxonomy" id="2052832"/>
    <lineage>
        <taxon>Archaea</taxon>
        <taxon>Methanobacteriati</taxon>
        <taxon>Methanobacteriota</taxon>
        <taxon>Stenosarchaea group</taxon>
        <taxon>Methanomicrobia</taxon>
        <taxon>Methanomicrobiales</taxon>
        <taxon>Methanomicrobiaceae</taxon>
        <taxon>Methanofollis</taxon>
    </lineage>
</organism>
<comment type="similarity">
    <text evidence="1 2">Belongs to the UPF0146 family.</text>
</comment>
<keyword evidence="4" id="KW-1185">Reference proteome</keyword>
<dbReference type="InterPro" id="IPR005353">
    <property type="entry name" value="UPF0146"/>
</dbReference>
<dbReference type="AlphaFoldDB" id="A0A483CNG1"/>
<dbReference type="Pfam" id="PF03686">
    <property type="entry name" value="UPF0146"/>
    <property type="match status" value="1"/>
</dbReference>
<evidence type="ECO:0000313" key="4">
    <source>
        <dbReference type="Proteomes" id="UP000292580"/>
    </source>
</evidence>
<dbReference type="Proteomes" id="UP000292580">
    <property type="component" value="Unassembled WGS sequence"/>
</dbReference>
<dbReference type="HAMAP" id="MF_00341">
    <property type="entry name" value="UPF0146"/>
    <property type="match status" value="1"/>
</dbReference>
<evidence type="ECO:0000256" key="2">
    <source>
        <dbReference type="HAMAP-Rule" id="MF_00341"/>
    </source>
</evidence>
<reference evidence="3 4" key="1">
    <citation type="submission" date="2017-11" db="EMBL/GenBank/DDBJ databases">
        <title>Isolation and Characterization of Methanofollis Species from Methane Seep Offshore SW Taiwan.</title>
        <authorList>
            <person name="Teng N.-H."/>
            <person name="Lai M.-C."/>
            <person name="Chen S.-C."/>
        </authorList>
    </citation>
    <scope>NUCLEOTIDE SEQUENCE [LARGE SCALE GENOMIC DNA]</scope>
    <source>
        <strain evidence="3 4">FWC-SCC2</strain>
    </source>
</reference>
<evidence type="ECO:0000313" key="3">
    <source>
        <dbReference type="EMBL" id="TAJ44602.1"/>
    </source>
</evidence>